<keyword evidence="4" id="KW-1185">Reference proteome</keyword>
<dbReference type="GO" id="GO:0008236">
    <property type="term" value="F:serine-type peptidase activity"/>
    <property type="evidence" value="ECO:0007669"/>
    <property type="project" value="InterPro"/>
</dbReference>
<dbReference type="Pfam" id="PF03572">
    <property type="entry name" value="Peptidase_S41"/>
    <property type="match status" value="1"/>
</dbReference>
<dbReference type="CDD" id="cd07561">
    <property type="entry name" value="Peptidase_S41_CPP_like"/>
    <property type="match status" value="1"/>
</dbReference>
<dbReference type="SMART" id="SM00245">
    <property type="entry name" value="TSPc"/>
    <property type="match status" value="1"/>
</dbReference>
<dbReference type="InterPro" id="IPR029045">
    <property type="entry name" value="ClpP/crotonase-like_dom_sf"/>
</dbReference>
<dbReference type="InterPro" id="IPR041613">
    <property type="entry name" value="Pept_S41_N"/>
</dbReference>
<dbReference type="PANTHER" id="PTHR32060:SF30">
    <property type="entry name" value="CARBOXY-TERMINAL PROCESSING PROTEASE CTPA"/>
    <property type="match status" value="1"/>
</dbReference>
<evidence type="ECO:0000259" key="2">
    <source>
        <dbReference type="SMART" id="SM00245"/>
    </source>
</evidence>
<dbReference type="GO" id="GO:0007165">
    <property type="term" value="P:signal transduction"/>
    <property type="evidence" value="ECO:0007669"/>
    <property type="project" value="TreeGrafter"/>
</dbReference>
<feature type="signal peptide" evidence="1">
    <location>
        <begin position="1"/>
        <end position="21"/>
    </location>
</feature>
<dbReference type="AlphaFoldDB" id="A0A2S9WS54"/>
<feature type="chain" id="PRO_5015455036" evidence="1">
    <location>
        <begin position="22"/>
        <end position="481"/>
    </location>
</feature>
<dbReference type="InterPro" id="IPR036034">
    <property type="entry name" value="PDZ_sf"/>
</dbReference>
<organism evidence="3 4">
    <name type="scientific">Nonlabens agnitus</name>
    <dbReference type="NCBI Taxonomy" id="870484"/>
    <lineage>
        <taxon>Bacteria</taxon>
        <taxon>Pseudomonadati</taxon>
        <taxon>Bacteroidota</taxon>
        <taxon>Flavobacteriia</taxon>
        <taxon>Flavobacteriales</taxon>
        <taxon>Flavobacteriaceae</taxon>
        <taxon>Nonlabens</taxon>
    </lineage>
</organism>
<proteinExistence type="predicted"/>
<evidence type="ECO:0000313" key="3">
    <source>
        <dbReference type="EMBL" id="PRP66317.1"/>
    </source>
</evidence>
<accession>A0A2S9WS54</accession>
<dbReference type="PANTHER" id="PTHR32060">
    <property type="entry name" value="TAIL-SPECIFIC PROTEASE"/>
    <property type="match status" value="1"/>
</dbReference>
<dbReference type="SUPFAM" id="SSF52096">
    <property type="entry name" value="ClpP/crotonase"/>
    <property type="match status" value="1"/>
</dbReference>
<dbReference type="Gene3D" id="3.30.750.170">
    <property type="match status" value="1"/>
</dbReference>
<dbReference type="GO" id="GO:0006508">
    <property type="term" value="P:proteolysis"/>
    <property type="evidence" value="ECO:0007669"/>
    <property type="project" value="InterPro"/>
</dbReference>
<evidence type="ECO:0000313" key="4">
    <source>
        <dbReference type="Proteomes" id="UP000239532"/>
    </source>
</evidence>
<dbReference type="EMBL" id="MQUC01000003">
    <property type="protein sequence ID" value="PRP66317.1"/>
    <property type="molecule type" value="Genomic_DNA"/>
</dbReference>
<comment type="caution">
    <text evidence="3">The sequence shown here is derived from an EMBL/GenBank/DDBJ whole genome shotgun (WGS) entry which is preliminary data.</text>
</comment>
<gene>
    <name evidence="3" type="ORF">BST86_04035</name>
</gene>
<dbReference type="Pfam" id="PF18294">
    <property type="entry name" value="Pept_S41_N"/>
    <property type="match status" value="1"/>
</dbReference>
<dbReference type="Gene3D" id="3.90.226.10">
    <property type="entry name" value="2-enoyl-CoA Hydratase, Chain A, domain 1"/>
    <property type="match status" value="1"/>
</dbReference>
<feature type="domain" description="Tail specific protease" evidence="2">
    <location>
        <begin position="190"/>
        <end position="413"/>
    </location>
</feature>
<dbReference type="InterPro" id="IPR005151">
    <property type="entry name" value="Tail-specific_protease"/>
</dbReference>
<dbReference type="Proteomes" id="UP000239532">
    <property type="component" value="Unassembled WGS sequence"/>
</dbReference>
<dbReference type="RefSeq" id="WP_105982155.1">
    <property type="nucleotide sequence ID" value="NZ_MQUC01000003.1"/>
</dbReference>
<dbReference type="OrthoDB" id="7168509at2"/>
<keyword evidence="1" id="KW-0732">Signal</keyword>
<dbReference type="GO" id="GO:0030288">
    <property type="term" value="C:outer membrane-bounded periplasmic space"/>
    <property type="evidence" value="ECO:0007669"/>
    <property type="project" value="TreeGrafter"/>
</dbReference>
<sequence>MKLFKSLFIIIASMGILSSCAEDNDDQFASDRIVKNFIYRGMNTFYLYKPNVDVLDNDRFATTAELENYHSQFDSPESFFESLIFDRERTDPFSIVVSDYVALEQALSGNTLNNGMEFGLVRYQGNQSQVFGYLRYVLPNSDADNKGVERGQIFNAIDGIQLNDTNFRTLLAQNTYTIGLADFNGGNPVANGDEITLSKTQLQEDPILVSKVITQGNAKIGYLLYNSFLRQYDDNLNAVFADFKAQGVTNLVLDLRYNSGGSVNTAITLGSLITNNPTTDVYSREQWNPEVQEFLQNNNPDQLTNFFRNTTFDGNNLNRLGLNKVHIITTSSSASASELVINALDPYINVVQVGDETAGKFQASITLYDSEDFGRSGANTSHRYAMQPLVLKSLNSIGNTDYFDGLAPDIALREDFGNLGVLGDPDEPLLRACLNDISINGSIWRPTDISLSVQNLEFMDSNDFKPLGNEMWKEDTTLPIK</sequence>
<dbReference type="GO" id="GO:0004175">
    <property type="term" value="F:endopeptidase activity"/>
    <property type="evidence" value="ECO:0007669"/>
    <property type="project" value="TreeGrafter"/>
</dbReference>
<reference evidence="3 4" key="1">
    <citation type="submission" date="2016-11" db="EMBL/GenBank/DDBJ databases">
        <title>Trade-off between light-utilization and light-protection in marine flavobacteria.</title>
        <authorList>
            <person name="Kumagai Y."/>
        </authorList>
    </citation>
    <scope>NUCLEOTIDE SEQUENCE [LARGE SCALE GENOMIC DNA]</scope>
    <source>
        <strain evidence="3 4">JCM 17109</strain>
    </source>
</reference>
<dbReference type="PROSITE" id="PS51257">
    <property type="entry name" value="PROKAR_LIPOPROTEIN"/>
    <property type="match status" value="1"/>
</dbReference>
<protein>
    <submittedName>
        <fullName evidence="3">Peptidase S41</fullName>
    </submittedName>
</protein>
<evidence type="ECO:0000256" key="1">
    <source>
        <dbReference type="SAM" id="SignalP"/>
    </source>
</evidence>
<dbReference type="Gene3D" id="2.30.42.10">
    <property type="match status" value="1"/>
</dbReference>
<name>A0A2S9WS54_9FLAO</name>